<keyword evidence="6" id="KW-0326">Glycosidase</keyword>
<evidence type="ECO:0000256" key="2">
    <source>
        <dbReference type="ARBA" id="ARBA00007951"/>
    </source>
</evidence>
<dbReference type="InterPro" id="IPR016286">
    <property type="entry name" value="FUC_metazoa-typ"/>
</dbReference>
<evidence type="ECO:0000256" key="1">
    <source>
        <dbReference type="ARBA" id="ARBA00004071"/>
    </source>
</evidence>
<accession>A0A0G2GRS9</accession>
<keyword evidence="9" id="KW-1185">Reference proteome</keyword>
<organism evidence="8 9">
    <name type="scientific">Phaeomoniella chlamydospora</name>
    <name type="common">Phaeoacremonium chlamydosporum</name>
    <dbReference type="NCBI Taxonomy" id="158046"/>
    <lineage>
        <taxon>Eukaryota</taxon>
        <taxon>Fungi</taxon>
        <taxon>Dikarya</taxon>
        <taxon>Ascomycota</taxon>
        <taxon>Pezizomycotina</taxon>
        <taxon>Eurotiomycetes</taxon>
        <taxon>Chaetothyriomycetidae</taxon>
        <taxon>Phaeomoniellales</taxon>
        <taxon>Phaeomoniellaceae</taxon>
        <taxon>Phaeomoniella</taxon>
    </lineage>
</organism>
<dbReference type="GO" id="GO:0016139">
    <property type="term" value="P:glycoside catabolic process"/>
    <property type="evidence" value="ECO:0007669"/>
    <property type="project" value="TreeGrafter"/>
</dbReference>
<dbReference type="AlphaFoldDB" id="A0A0G2GRS9"/>
<evidence type="ECO:0000313" key="8">
    <source>
        <dbReference type="EMBL" id="KKY19510.1"/>
    </source>
</evidence>
<evidence type="ECO:0000256" key="3">
    <source>
        <dbReference type="ARBA" id="ARBA00012662"/>
    </source>
</evidence>
<dbReference type="InterPro" id="IPR057739">
    <property type="entry name" value="Glyco_hydro_29_N"/>
</dbReference>
<comment type="caution">
    <text evidence="8">The sequence shown here is derived from an EMBL/GenBank/DDBJ whole genome shotgun (WGS) entry which is preliminary data.</text>
</comment>
<dbReference type="GO" id="GO:0004560">
    <property type="term" value="F:alpha-L-fucosidase activity"/>
    <property type="evidence" value="ECO:0007669"/>
    <property type="project" value="UniProtKB-EC"/>
</dbReference>
<dbReference type="OrthoDB" id="6039950at2759"/>
<evidence type="ECO:0000313" key="9">
    <source>
        <dbReference type="Proteomes" id="UP000053317"/>
    </source>
</evidence>
<keyword evidence="4" id="KW-0732">Signal</keyword>
<dbReference type="Proteomes" id="UP000053317">
    <property type="component" value="Unassembled WGS sequence"/>
</dbReference>
<dbReference type="PANTHER" id="PTHR10030">
    <property type="entry name" value="ALPHA-L-FUCOSIDASE"/>
    <property type="match status" value="1"/>
</dbReference>
<reference evidence="8 9" key="2">
    <citation type="submission" date="2015-05" db="EMBL/GenBank/DDBJ databases">
        <authorList>
            <person name="Morales-Cruz A."/>
            <person name="Amrine K.C."/>
            <person name="Cantu D."/>
        </authorList>
    </citation>
    <scope>NUCLEOTIDE SEQUENCE [LARGE SCALE GENOMIC DNA]</scope>
    <source>
        <strain evidence="8">UCRPC4</strain>
    </source>
</reference>
<dbReference type="PANTHER" id="PTHR10030:SF37">
    <property type="entry name" value="ALPHA-L-FUCOSIDASE-RELATED"/>
    <property type="match status" value="1"/>
</dbReference>
<sequence>MRSIDTIISQIDTLPLDISNLFNNRAFGSSPGDADFDGSQNCYPAQYHPVSNFSYDGFLYHFHDYKSSGYDNLISQAQNISIKKGRYLSVQMLASAESSSASGSITANYVDGSTSMGDVLVPPWWLWAYPSGGDIVMPFYYTNESVNYNKSNIFQTVNWLDSSKELVSLTLPTSSTSNRLHIFAITLWPVPAHNSTGPQLEVQYARSTQKWIQGTDKTQIYEVTISNIGQQGWVLTNDSVTVSIESDGVSTIKPGVIKRLRPGDQVIVEIGVVNKERVTRGTIGTASVHLKSNTFHVRHEFEAISGITNYEPTYDSIYAHESPSWFSGAKYGIFIHWGLFSIPAWGNSGSNETYAEWYWWNLNQGPDTSDQTYEFHIEHYGPNYVYDDCIANFSAEAYNPKEWVDLFAEAGANYIVPVTKHHDGYALFDVSSNVTKRTSVALHPHRNLIKELFDAASHYQPHLHRATYYSLPEWFHPDYQPYGFGRWPGGNATNPFTNGSLPYTGYVPVSDYVQDLALPEMFTLASMGSELMWCDIGGPNMTAELASSWYNIAASQGRQVAMNSRCGLPGDFDTPEYATYSATQQRKWEASSGMDPYSYGYNRATARSGYMNSSTIVTTLVDIVSKNGNFLLDIGPTGNGSILDIEAQHLREAGTWIKSHGEAIFNTTYWFVTSSEGEDVRFTTTLDAFYVLVMNQINSTLTLSSPIPWVQGDRVTVVGGNLHGTVVPSRQIIRGDQSVVEFEISEEVRKADRWTWVFKIAYD</sequence>
<keyword evidence="5" id="KW-0378">Hydrolase</keyword>
<dbReference type="InterPro" id="IPR000933">
    <property type="entry name" value="Glyco_hydro_29"/>
</dbReference>
<dbReference type="Pfam" id="PF01120">
    <property type="entry name" value="Alpha_L_fucos"/>
    <property type="match status" value="1"/>
</dbReference>
<dbReference type="SMART" id="SM00812">
    <property type="entry name" value="Alpha_L_fucos"/>
    <property type="match status" value="1"/>
</dbReference>
<reference evidence="8 9" key="1">
    <citation type="submission" date="2015-05" db="EMBL/GenBank/DDBJ databases">
        <title>Distinctive expansion of gene families associated with plant cell wall degradation and secondary metabolism in the genomes of grapevine trunk pathogens.</title>
        <authorList>
            <person name="Lawrence D.P."/>
            <person name="Travadon R."/>
            <person name="Rolshausen P.E."/>
            <person name="Baumgartner K."/>
        </authorList>
    </citation>
    <scope>NUCLEOTIDE SEQUENCE [LARGE SCALE GENOMIC DNA]</scope>
    <source>
        <strain evidence="8">UCRPC4</strain>
    </source>
</reference>
<dbReference type="EMBL" id="LCWF01000107">
    <property type="protein sequence ID" value="KKY19510.1"/>
    <property type="molecule type" value="Genomic_DNA"/>
</dbReference>
<gene>
    <name evidence="8" type="ORF">UCRPC4_g04493</name>
</gene>
<proteinExistence type="inferred from homology"/>
<comment type="similarity">
    <text evidence="2">Belongs to the glycosyl hydrolase 29 family.</text>
</comment>
<dbReference type="InterPro" id="IPR017853">
    <property type="entry name" value="GH"/>
</dbReference>
<dbReference type="EC" id="3.2.1.51" evidence="3"/>
<evidence type="ECO:0000256" key="4">
    <source>
        <dbReference type="ARBA" id="ARBA00022729"/>
    </source>
</evidence>
<name>A0A0G2GRS9_PHACM</name>
<feature type="domain" description="Glycoside hydrolase family 29 N-terminal" evidence="7">
    <location>
        <begin position="308"/>
        <end position="662"/>
    </location>
</feature>
<dbReference type="Gene3D" id="3.20.20.80">
    <property type="entry name" value="Glycosidases"/>
    <property type="match status" value="1"/>
</dbReference>
<evidence type="ECO:0000256" key="6">
    <source>
        <dbReference type="ARBA" id="ARBA00023295"/>
    </source>
</evidence>
<protein>
    <recommendedName>
        <fullName evidence="3">alpha-L-fucosidase</fullName>
        <ecNumber evidence="3">3.2.1.51</ecNumber>
    </recommendedName>
</protein>
<dbReference type="PRINTS" id="PR00741">
    <property type="entry name" value="GLHYDRLASE29"/>
</dbReference>
<dbReference type="GO" id="GO:0006004">
    <property type="term" value="P:fucose metabolic process"/>
    <property type="evidence" value="ECO:0007669"/>
    <property type="project" value="InterPro"/>
</dbReference>
<evidence type="ECO:0000256" key="5">
    <source>
        <dbReference type="ARBA" id="ARBA00022801"/>
    </source>
</evidence>
<evidence type="ECO:0000259" key="7">
    <source>
        <dbReference type="Pfam" id="PF01120"/>
    </source>
</evidence>
<comment type="function">
    <text evidence="1">Alpha-L-fucosidase is responsible for hydrolyzing the alpha-1,6-linked fucose joined to the reducing-end N-acetylglucosamine of the carbohydrate moieties of glycoproteins.</text>
</comment>
<dbReference type="SUPFAM" id="SSF51445">
    <property type="entry name" value="(Trans)glycosidases"/>
    <property type="match status" value="1"/>
</dbReference>